<keyword evidence="4" id="KW-1185">Reference proteome</keyword>
<organism evidence="3 4">
    <name type="scientific">Algoriphagus jejuensis</name>
    <dbReference type="NCBI Taxonomy" id="419934"/>
    <lineage>
        <taxon>Bacteria</taxon>
        <taxon>Pseudomonadati</taxon>
        <taxon>Bacteroidota</taxon>
        <taxon>Cytophagia</taxon>
        <taxon>Cytophagales</taxon>
        <taxon>Cyclobacteriaceae</taxon>
        <taxon>Algoriphagus</taxon>
    </lineage>
</organism>
<name>A0ABN1N1A5_9BACT</name>
<feature type="transmembrane region" description="Helical" evidence="1">
    <location>
        <begin position="27"/>
        <end position="49"/>
    </location>
</feature>
<sequence length="191" mass="22331">MIDTLKQWDEELFIWLNSFHADWLDPIMYQISDTVTWLPLFAYLIYLIFKRDRANAWWVLAGVALTVLAADQFTSGFLKPFVERLRPCHDPRWEGIMYNYERCGGLYGFVSSHAANTFGVTVFLNLKLKGKIKHLHWLFVYAVIVSYSRIYLGVHYPFDILIGALIGSAIAWIVWFFVVFVRRALIKKALE</sequence>
<dbReference type="PANTHER" id="PTHR14969">
    <property type="entry name" value="SPHINGOSINE-1-PHOSPHATE PHOSPHOHYDROLASE"/>
    <property type="match status" value="1"/>
</dbReference>
<accession>A0ABN1N1A5</accession>
<reference evidence="3 4" key="1">
    <citation type="journal article" date="2019" name="Int. J. Syst. Evol. Microbiol.">
        <title>The Global Catalogue of Microorganisms (GCM) 10K type strain sequencing project: providing services to taxonomists for standard genome sequencing and annotation.</title>
        <authorList>
            <consortium name="The Broad Institute Genomics Platform"/>
            <consortium name="The Broad Institute Genome Sequencing Center for Infectious Disease"/>
            <person name="Wu L."/>
            <person name="Ma J."/>
        </authorList>
    </citation>
    <scope>NUCLEOTIDE SEQUENCE [LARGE SCALE GENOMIC DNA]</scope>
    <source>
        <strain evidence="3 4">JCM 16112</strain>
    </source>
</reference>
<dbReference type="PANTHER" id="PTHR14969:SF13">
    <property type="entry name" value="AT30094P"/>
    <property type="match status" value="1"/>
</dbReference>
<keyword evidence="1" id="KW-0812">Transmembrane</keyword>
<dbReference type="RefSeq" id="WP_343851713.1">
    <property type="nucleotide sequence ID" value="NZ_BAAAFI010000011.1"/>
</dbReference>
<dbReference type="Proteomes" id="UP001500469">
    <property type="component" value="Unassembled WGS sequence"/>
</dbReference>
<protein>
    <submittedName>
        <fullName evidence="3">Lipid A 4'-phosphatase</fullName>
    </submittedName>
</protein>
<gene>
    <name evidence="3" type="primary">lpxF</name>
    <name evidence="3" type="ORF">GCM10009119_23410</name>
</gene>
<feature type="transmembrane region" description="Helical" evidence="1">
    <location>
        <begin position="138"/>
        <end position="154"/>
    </location>
</feature>
<feature type="transmembrane region" description="Helical" evidence="1">
    <location>
        <begin position="160"/>
        <end position="181"/>
    </location>
</feature>
<keyword evidence="1" id="KW-1133">Transmembrane helix</keyword>
<dbReference type="InterPro" id="IPR036938">
    <property type="entry name" value="PAP2/HPO_sf"/>
</dbReference>
<evidence type="ECO:0000313" key="3">
    <source>
        <dbReference type="EMBL" id="GAA0879373.1"/>
    </source>
</evidence>
<feature type="domain" description="Phosphatidic acid phosphatase type 2/haloperoxidase" evidence="2">
    <location>
        <begin position="60"/>
        <end position="175"/>
    </location>
</feature>
<comment type="caution">
    <text evidence="3">The sequence shown here is derived from an EMBL/GenBank/DDBJ whole genome shotgun (WGS) entry which is preliminary data.</text>
</comment>
<feature type="transmembrane region" description="Helical" evidence="1">
    <location>
        <begin position="106"/>
        <end position="126"/>
    </location>
</feature>
<dbReference type="Gene3D" id="1.20.144.10">
    <property type="entry name" value="Phosphatidic acid phosphatase type 2/haloperoxidase"/>
    <property type="match status" value="2"/>
</dbReference>
<evidence type="ECO:0000313" key="4">
    <source>
        <dbReference type="Proteomes" id="UP001500469"/>
    </source>
</evidence>
<evidence type="ECO:0000259" key="2">
    <source>
        <dbReference type="SMART" id="SM00014"/>
    </source>
</evidence>
<feature type="transmembrane region" description="Helical" evidence="1">
    <location>
        <begin position="56"/>
        <end position="78"/>
    </location>
</feature>
<evidence type="ECO:0000256" key="1">
    <source>
        <dbReference type="SAM" id="Phobius"/>
    </source>
</evidence>
<dbReference type="InterPro" id="IPR000326">
    <property type="entry name" value="PAP2/HPO"/>
</dbReference>
<dbReference type="EMBL" id="BAAAFI010000011">
    <property type="protein sequence ID" value="GAA0879373.1"/>
    <property type="molecule type" value="Genomic_DNA"/>
</dbReference>
<proteinExistence type="predicted"/>
<dbReference type="SMART" id="SM00014">
    <property type="entry name" value="acidPPc"/>
    <property type="match status" value="1"/>
</dbReference>
<dbReference type="CDD" id="cd03395">
    <property type="entry name" value="PAP2_like_4"/>
    <property type="match status" value="1"/>
</dbReference>
<keyword evidence="1" id="KW-0472">Membrane</keyword>
<dbReference type="Pfam" id="PF01569">
    <property type="entry name" value="PAP2"/>
    <property type="match status" value="1"/>
</dbReference>
<dbReference type="SUPFAM" id="SSF48317">
    <property type="entry name" value="Acid phosphatase/Vanadium-dependent haloperoxidase"/>
    <property type="match status" value="1"/>
</dbReference>